<comment type="caution">
    <text evidence="10">The sequence shown here is derived from an EMBL/GenBank/DDBJ whole genome shotgun (WGS) entry which is preliminary data.</text>
</comment>
<comment type="cofactor">
    <cofactor evidence="8">
        <name>Zn(2+)</name>
        <dbReference type="ChEBI" id="CHEBI:29105"/>
    </cofactor>
</comment>
<dbReference type="Proteomes" id="UP001206548">
    <property type="component" value="Unassembled WGS sequence"/>
</dbReference>
<dbReference type="EC" id="1.5.1.20" evidence="10"/>
<evidence type="ECO:0000256" key="2">
    <source>
        <dbReference type="ARBA" id="ARBA00004777"/>
    </source>
</evidence>
<gene>
    <name evidence="10" type="ORF">NXS10_01740</name>
</gene>
<dbReference type="InterPro" id="IPR003726">
    <property type="entry name" value="HCY_dom"/>
</dbReference>
<dbReference type="PANTHER" id="PTHR11103:SF18">
    <property type="entry name" value="SLR1189 PROTEIN"/>
    <property type="match status" value="1"/>
</dbReference>
<dbReference type="EMBL" id="JANUXX010000001">
    <property type="protein sequence ID" value="MCS4487701.1"/>
    <property type="molecule type" value="Genomic_DNA"/>
</dbReference>
<evidence type="ECO:0000256" key="6">
    <source>
        <dbReference type="ARBA" id="ARBA00022827"/>
    </source>
</evidence>
<dbReference type="EC" id="2.1.1.10" evidence="10"/>
<feature type="binding site" evidence="8">
    <location>
        <position position="275"/>
    </location>
    <ligand>
        <name>Zn(2+)</name>
        <dbReference type="ChEBI" id="CHEBI:29105"/>
    </ligand>
</feature>
<evidence type="ECO:0000256" key="4">
    <source>
        <dbReference type="ARBA" id="ARBA00022630"/>
    </source>
</evidence>
<keyword evidence="7 10" id="KW-0560">Oxidoreductase</keyword>
<dbReference type="InterPro" id="IPR003171">
    <property type="entry name" value="Mehydrof_redctse-like"/>
</dbReference>
<keyword evidence="8" id="KW-0862">Zinc</keyword>
<sequence length="619" mass="68268">MVRQPLLEHLSSSILVADGAMGTLLYANGLDTCHEYYNLSHPKEIAAIHKAYIKAGADVIQTNTYGAQRHRLSIYGHEDEVKQINQEAVAIARKEAGADVYVLGTIGASRGLRQCELSIEEIVAETLEQAGYLLETGELDGLLLETYYDIDELIAVLTALRPLTNLPIITNIALHEAGITENGHPLVEAFSRLVMLGADVVGLNCHLGPYHMIKSFKQIPLFAQAYLAAYPNASLLSYESDNGDGGHYSFSQNAQYFEKSAQFLVAEGVRLLGGCCGTTPDHVRAMKRVAARLSPVTHKRVTPLLNEQEFIQKTLKKDSLVDKVKREVTIIAELDPPKTLDIGAFKSGIKTIDAKGIAAITLADNSLARTRVCNLSLAALLKESTKTPFLLHLSCRDHNMIGLQSRLLGMEVLGIENILAITGDPSKMGDFPGATSVYDATSFKLLQLIRQLNKGKGYSGASLKKATNFTVGAAFNPNVKNLSRSSRLIERKVASGADYFITQPIFNTQTIKDLAHITETSSLPFFIGIMPITSYNNAVFLHNEVPGIYLSDEFLAKLEVVKDDKETCQKLALEESKQLIDCALEYFNGIYLITPFMRYDLTVELIDYIQEKEKYQKRD</sequence>
<dbReference type="InterPro" id="IPR036589">
    <property type="entry name" value="HCY_dom_sf"/>
</dbReference>
<evidence type="ECO:0000256" key="7">
    <source>
        <dbReference type="ARBA" id="ARBA00023002"/>
    </source>
</evidence>
<reference evidence="10 11" key="1">
    <citation type="journal article" date="2023" name="Int. J. Syst. Evol. Microbiol.">
        <title>Streptococcus sciuri sp. nov., Staphylococcus marylandisciuri sp. nov. and Staphylococcus americanisciuri sp. nov., isolated from faeces of eastern grey squirrel (Sciurus carolinensis).</title>
        <authorList>
            <person name="Volokhov D.V."/>
            <person name="Zagorodnyaya T.A."/>
            <person name="Furtak V.A."/>
            <person name="Nattanmai G."/>
            <person name="Randall L."/>
            <person name="Jose S."/>
            <person name="Gao Y."/>
            <person name="Eisenberg T."/>
            <person name="Delmonte P."/>
            <person name="Blom J."/>
            <person name="Mitchell K.K."/>
        </authorList>
    </citation>
    <scope>NUCLEOTIDE SEQUENCE [LARGE SCALE GENOMIC DNA]</scope>
    <source>
        <strain evidence="10 11">SQ9-PEA</strain>
    </source>
</reference>
<evidence type="ECO:0000256" key="3">
    <source>
        <dbReference type="ARBA" id="ARBA00022603"/>
    </source>
</evidence>
<dbReference type="GO" id="GO:0032259">
    <property type="term" value="P:methylation"/>
    <property type="evidence" value="ECO:0007669"/>
    <property type="project" value="UniProtKB-KW"/>
</dbReference>
<dbReference type="NCBIfam" id="NF006396">
    <property type="entry name" value="PRK08645.1"/>
    <property type="match status" value="1"/>
</dbReference>
<evidence type="ECO:0000256" key="1">
    <source>
        <dbReference type="ARBA" id="ARBA00001974"/>
    </source>
</evidence>
<keyword evidence="11" id="KW-1185">Reference proteome</keyword>
<evidence type="ECO:0000313" key="10">
    <source>
        <dbReference type="EMBL" id="MCS4487701.1"/>
    </source>
</evidence>
<dbReference type="Pfam" id="PF02574">
    <property type="entry name" value="S-methyl_trans"/>
    <property type="match status" value="1"/>
</dbReference>
<feature type="binding site" evidence="8">
    <location>
        <position position="205"/>
    </location>
    <ligand>
        <name>Zn(2+)</name>
        <dbReference type="ChEBI" id="CHEBI:29105"/>
    </ligand>
</feature>
<dbReference type="RefSeq" id="WP_259136977.1">
    <property type="nucleotide sequence ID" value="NZ_JANUXX010000001.1"/>
</dbReference>
<keyword evidence="3 8" id="KW-0489">Methyltransferase</keyword>
<dbReference type="PANTHER" id="PTHR11103">
    <property type="entry name" value="SLR1189 PROTEIN"/>
    <property type="match status" value="1"/>
</dbReference>
<feature type="domain" description="Hcy-binding" evidence="9">
    <location>
        <begin position="3"/>
        <end position="290"/>
    </location>
</feature>
<comment type="cofactor">
    <cofactor evidence="1">
        <name>FAD</name>
        <dbReference type="ChEBI" id="CHEBI:57692"/>
    </cofactor>
</comment>
<keyword evidence="4" id="KW-0285">Flavoprotein</keyword>
<evidence type="ECO:0000256" key="8">
    <source>
        <dbReference type="PROSITE-ProRule" id="PRU00333"/>
    </source>
</evidence>
<dbReference type="SUPFAM" id="SSF51730">
    <property type="entry name" value="FAD-linked oxidoreductase"/>
    <property type="match status" value="1"/>
</dbReference>
<dbReference type="Gene3D" id="3.20.20.220">
    <property type="match status" value="1"/>
</dbReference>
<accession>A0ABT2F5E2</accession>
<comment type="pathway">
    <text evidence="2">One-carbon metabolism; tetrahydrofolate interconversion.</text>
</comment>
<name>A0ABT2F5E2_9STRE</name>
<dbReference type="GO" id="GO:0008168">
    <property type="term" value="F:methyltransferase activity"/>
    <property type="evidence" value="ECO:0007669"/>
    <property type="project" value="UniProtKB-KW"/>
</dbReference>
<evidence type="ECO:0000313" key="11">
    <source>
        <dbReference type="Proteomes" id="UP001206548"/>
    </source>
</evidence>
<dbReference type="InterPro" id="IPR029041">
    <property type="entry name" value="FAD-linked_oxidoreductase-like"/>
</dbReference>
<keyword evidence="5 8" id="KW-0808">Transferase</keyword>
<keyword evidence="8" id="KW-0479">Metal-binding</keyword>
<proteinExistence type="predicted"/>
<protein>
    <submittedName>
        <fullName evidence="10">Bifunctional homocysteine S-methyltransferase/methylenetetrahydrofolate reductase</fullName>
        <ecNumber evidence="10">1.5.1.20</ecNumber>
        <ecNumber evidence="10">2.1.1.10</ecNumber>
    </submittedName>
</protein>
<dbReference type="Gene3D" id="3.20.20.330">
    <property type="entry name" value="Homocysteine-binding-like domain"/>
    <property type="match status" value="1"/>
</dbReference>
<dbReference type="Pfam" id="PF02219">
    <property type="entry name" value="MTHFR"/>
    <property type="match status" value="1"/>
</dbReference>
<dbReference type="GO" id="GO:0004489">
    <property type="term" value="F:methylenetetrahydrofolate reductase [NAD(P)H] activity"/>
    <property type="evidence" value="ECO:0007669"/>
    <property type="project" value="UniProtKB-EC"/>
</dbReference>
<dbReference type="PROSITE" id="PS50970">
    <property type="entry name" value="HCY"/>
    <property type="match status" value="1"/>
</dbReference>
<keyword evidence="6" id="KW-0274">FAD</keyword>
<dbReference type="CDD" id="cd00537">
    <property type="entry name" value="MTHFR"/>
    <property type="match status" value="1"/>
</dbReference>
<dbReference type="SUPFAM" id="SSF82282">
    <property type="entry name" value="Homocysteine S-methyltransferase"/>
    <property type="match status" value="1"/>
</dbReference>
<organism evidence="10 11">
    <name type="scientific">Streptococcus sciuri</name>
    <dbReference type="NCBI Taxonomy" id="2973939"/>
    <lineage>
        <taxon>Bacteria</taxon>
        <taxon>Bacillati</taxon>
        <taxon>Bacillota</taxon>
        <taxon>Bacilli</taxon>
        <taxon>Lactobacillales</taxon>
        <taxon>Streptococcaceae</taxon>
        <taxon>Streptococcus</taxon>
    </lineage>
</organism>
<evidence type="ECO:0000259" key="9">
    <source>
        <dbReference type="PROSITE" id="PS50970"/>
    </source>
</evidence>
<feature type="binding site" evidence="8">
    <location>
        <position position="276"/>
    </location>
    <ligand>
        <name>Zn(2+)</name>
        <dbReference type="ChEBI" id="CHEBI:29105"/>
    </ligand>
</feature>
<evidence type="ECO:0000256" key="5">
    <source>
        <dbReference type="ARBA" id="ARBA00022679"/>
    </source>
</evidence>